<gene>
    <name evidence="1" type="ORF">GCM10009083_24050</name>
</gene>
<dbReference type="Proteomes" id="UP000633263">
    <property type="component" value="Unassembled WGS sequence"/>
</dbReference>
<sequence length="104" mass="11699">MRNPVPSTTDDQLDQIAQADDIIRSLTTDLPHIKCDPAAKTTVQLLLSHIDQIRHDRYSALLDTARRREIADLKALARDLLDIIETGHMNHIATAKARKIGREP</sequence>
<name>A0ABQ2CT98_9GAMM</name>
<comment type="caution">
    <text evidence="1">The sequence shown here is derived from an EMBL/GenBank/DDBJ whole genome shotgun (WGS) entry which is preliminary data.</text>
</comment>
<keyword evidence="2" id="KW-1185">Reference proteome</keyword>
<dbReference type="RefSeq" id="WP_188636901.1">
    <property type="nucleotide sequence ID" value="NZ_BMNN01000006.1"/>
</dbReference>
<reference evidence="2" key="1">
    <citation type="journal article" date="2019" name="Int. J. Syst. Evol. Microbiol.">
        <title>The Global Catalogue of Microorganisms (GCM) 10K type strain sequencing project: providing services to taxonomists for standard genome sequencing and annotation.</title>
        <authorList>
            <consortium name="The Broad Institute Genomics Platform"/>
            <consortium name="The Broad Institute Genome Sequencing Center for Infectious Disease"/>
            <person name="Wu L."/>
            <person name="Ma J."/>
        </authorList>
    </citation>
    <scope>NUCLEOTIDE SEQUENCE [LARGE SCALE GENOMIC DNA]</scope>
    <source>
        <strain evidence="2">JCM 11590</strain>
    </source>
</reference>
<accession>A0ABQ2CT98</accession>
<proteinExistence type="predicted"/>
<organism evidence="1 2">
    <name type="scientific">Halopseudomonas pertucinogena</name>
    <dbReference type="NCBI Taxonomy" id="86175"/>
    <lineage>
        <taxon>Bacteria</taxon>
        <taxon>Pseudomonadati</taxon>
        <taxon>Pseudomonadota</taxon>
        <taxon>Gammaproteobacteria</taxon>
        <taxon>Pseudomonadales</taxon>
        <taxon>Pseudomonadaceae</taxon>
        <taxon>Halopseudomonas</taxon>
    </lineage>
</organism>
<protein>
    <submittedName>
        <fullName evidence="1">Uncharacterized protein</fullName>
    </submittedName>
</protein>
<evidence type="ECO:0000313" key="2">
    <source>
        <dbReference type="Proteomes" id="UP000633263"/>
    </source>
</evidence>
<evidence type="ECO:0000313" key="1">
    <source>
        <dbReference type="EMBL" id="GGJ06292.1"/>
    </source>
</evidence>
<dbReference type="EMBL" id="BMNN01000006">
    <property type="protein sequence ID" value="GGJ06292.1"/>
    <property type="molecule type" value="Genomic_DNA"/>
</dbReference>